<accession>A0ACC0BKE2</accession>
<name>A0ACC0BKE2_CATRO</name>
<sequence>MHRNRVPYRCGLFKTVDNYCEVGFDTIQVFLRIFTSGQWSFCVQVHMKTPFRPGTDTKILFCRYYVAHHSRRWICQEGTLVSGSSGTSPSSSYFLREIVPERDPILLIDLSDSEMVEGPVAQGMELGVSIEEDPSEAESDAEMLPELEGVALVAAEGIDTLVVGGSLSHYQYRLFVEAASQQTARLREEILRMDAFWYTARQAHRTGGLELPKLGHSGTNHGPGTISKNNSKRRLRAQLQRALAPLPPMGFAATIEAATSMEMVDRASRDSKRSRGEQRIESEGRQTQTLGGVHRVFG</sequence>
<dbReference type="EMBL" id="CM044703">
    <property type="protein sequence ID" value="KAI5673073.1"/>
    <property type="molecule type" value="Genomic_DNA"/>
</dbReference>
<comment type="caution">
    <text evidence="1">The sequence shown here is derived from an EMBL/GenBank/DDBJ whole genome shotgun (WGS) entry which is preliminary data.</text>
</comment>
<gene>
    <name evidence="1" type="ORF">M9H77_13437</name>
</gene>
<evidence type="ECO:0000313" key="2">
    <source>
        <dbReference type="Proteomes" id="UP001060085"/>
    </source>
</evidence>
<protein>
    <submittedName>
        <fullName evidence="1">Uncharacterized protein</fullName>
    </submittedName>
</protein>
<organism evidence="1 2">
    <name type="scientific">Catharanthus roseus</name>
    <name type="common">Madagascar periwinkle</name>
    <name type="synonym">Vinca rosea</name>
    <dbReference type="NCBI Taxonomy" id="4058"/>
    <lineage>
        <taxon>Eukaryota</taxon>
        <taxon>Viridiplantae</taxon>
        <taxon>Streptophyta</taxon>
        <taxon>Embryophyta</taxon>
        <taxon>Tracheophyta</taxon>
        <taxon>Spermatophyta</taxon>
        <taxon>Magnoliopsida</taxon>
        <taxon>eudicotyledons</taxon>
        <taxon>Gunneridae</taxon>
        <taxon>Pentapetalae</taxon>
        <taxon>asterids</taxon>
        <taxon>lamiids</taxon>
        <taxon>Gentianales</taxon>
        <taxon>Apocynaceae</taxon>
        <taxon>Rauvolfioideae</taxon>
        <taxon>Vinceae</taxon>
        <taxon>Catharanthinae</taxon>
        <taxon>Catharanthus</taxon>
    </lineage>
</organism>
<reference evidence="2" key="1">
    <citation type="journal article" date="2023" name="Nat. Plants">
        <title>Single-cell RNA sequencing provides a high-resolution roadmap for understanding the multicellular compartmentation of specialized metabolism.</title>
        <authorList>
            <person name="Sun S."/>
            <person name="Shen X."/>
            <person name="Li Y."/>
            <person name="Li Y."/>
            <person name="Wang S."/>
            <person name="Li R."/>
            <person name="Zhang H."/>
            <person name="Shen G."/>
            <person name="Guo B."/>
            <person name="Wei J."/>
            <person name="Xu J."/>
            <person name="St-Pierre B."/>
            <person name="Chen S."/>
            <person name="Sun C."/>
        </authorList>
    </citation>
    <scope>NUCLEOTIDE SEQUENCE [LARGE SCALE GENOMIC DNA]</scope>
</reference>
<proteinExistence type="predicted"/>
<dbReference type="Proteomes" id="UP001060085">
    <property type="component" value="Linkage Group LG03"/>
</dbReference>
<evidence type="ECO:0000313" key="1">
    <source>
        <dbReference type="EMBL" id="KAI5673073.1"/>
    </source>
</evidence>
<keyword evidence="2" id="KW-1185">Reference proteome</keyword>